<organism evidence="19 20">
    <name type="scientific">Diplocarpon rosae</name>
    <dbReference type="NCBI Taxonomy" id="946125"/>
    <lineage>
        <taxon>Eukaryota</taxon>
        <taxon>Fungi</taxon>
        <taxon>Dikarya</taxon>
        <taxon>Ascomycota</taxon>
        <taxon>Pezizomycotina</taxon>
        <taxon>Leotiomycetes</taxon>
        <taxon>Helotiales</taxon>
        <taxon>Drepanopezizaceae</taxon>
        <taxon>Diplocarpon</taxon>
    </lineage>
</organism>
<evidence type="ECO:0000256" key="10">
    <source>
        <dbReference type="ARBA" id="ARBA00023136"/>
    </source>
</evidence>
<evidence type="ECO:0000256" key="9">
    <source>
        <dbReference type="ARBA" id="ARBA00022989"/>
    </source>
</evidence>
<comment type="similarity">
    <text evidence="13">Belongs to the SAT4 family.</text>
</comment>
<feature type="transmembrane region" description="Helical" evidence="16">
    <location>
        <begin position="290"/>
        <end position="315"/>
    </location>
</feature>
<feature type="domain" description="CFEM" evidence="18">
    <location>
        <begin position="1"/>
        <end position="113"/>
    </location>
</feature>
<evidence type="ECO:0000256" key="6">
    <source>
        <dbReference type="ARBA" id="ARBA00022622"/>
    </source>
</evidence>
<dbReference type="EMBL" id="JAUBYV010000004">
    <property type="protein sequence ID" value="KAK2627136.1"/>
    <property type="molecule type" value="Genomic_DNA"/>
</dbReference>
<evidence type="ECO:0000256" key="4">
    <source>
        <dbReference type="ARBA" id="ARBA00010031"/>
    </source>
</evidence>
<keyword evidence="7 16" id="KW-0812">Transmembrane</keyword>
<dbReference type="PANTHER" id="PTHR33048">
    <property type="entry name" value="PTH11-LIKE INTEGRAL MEMBRANE PROTEIN (AFU_ORTHOLOGUE AFUA_5G11245)"/>
    <property type="match status" value="1"/>
</dbReference>
<feature type="binding site" description="axial binding residue" evidence="14">
    <location>
        <position position="48"/>
    </location>
    <ligand>
        <name>heme</name>
        <dbReference type="ChEBI" id="CHEBI:30413"/>
    </ligand>
    <ligandPart>
        <name>Fe</name>
        <dbReference type="ChEBI" id="CHEBI:18248"/>
    </ligandPart>
</feature>
<feature type="disulfide bond" evidence="14">
    <location>
        <begin position="44"/>
        <end position="51"/>
    </location>
</feature>
<feature type="disulfide bond" evidence="14">
    <location>
        <begin position="53"/>
        <end position="86"/>
    </location>
</feature>
<dbReference type="Pfam" id="PF05730">
    <property type="entry name" value="CFEM"/>
    <property type="match status" value="1"/>
</dbReference>
<dbReference type="GO" id="GO:0005576">
    <property type="term" value="C:extracellular region"/>
    <property type="evidence" value="ECO:0007669"/>
    <property type="project" value="UniProtKB-SubCell"/>
</dbReference>
<keyword evidence="20" id="KW-1185">Reference proteome</keyword>
<keyword evidence="12" id="KW-0449">Lipoprotein</keyword>
<protein>
    <recommendedName>
        <fullName evidence="18">CFEM domain-containing protein</fullName>
    </recommendedName>
</protein>
<dbReference type="InterPro" id="IPR052337">
    <property type="entry name" value="SAT4-like"/>
</dbReference>
<feature type="disulfide bond" evidence="14">
    <location>
        <begin position="30"/>
        <end position="70"/>
    </location>
</feature>
<keyword evidence="14" id="KW-0479">Metal-binding</keyword>
<sequence length="461" mass="50605">MRGFSQGWLALIISISLIPNSFAETAYPSCAVSCLETALQNSRCASTDLACICSDVALTTQVGVCVGTSCTVKESLITKNITTSSCHAPTRGKRGRFILAIVLYSISTFALILRLISNSTSKYKFWYDDAVVLLLFLSSTAVTVISVFLVHLGLGSDIWTVPFDNITQILKILWISEIVYFVAISLLKISFLLFFLRIFLDKRFRKVVCVLIVLNVLVAISFVVAICTTCRPASYVWNHWDGEHTGKCDNMNALVFANAMINITLDMVTLALPISQIVHLNMCNKKKLTVSLMMSVGIIVTIISILRLTSLIHFASSTNPTRDFFDIALWSAIELDMGVLCVSIPTVRVLLVRIFPRLGHGGVDSHSSSADRFSMAPKVPSSSVRRQSKGPPQGEGIVFEKNYAVEFTDRREGCNSMMSSAQIVEIQAGNSSSTGRGQPAQSLCYPAHAWPLFDTDQPSKI</sequence>
<name>A0AAD9WF90_9HELO</name>
<keyword evidence="6" id="KW-0325">Glycoprotein</keyword>
<accession>A0AAD9WF90</accession>
<keyword evidence="10 16" id="KW-0472">Membrane</keyword>
<feature type="disulfide bond" evidence="14">
    <location>
        <begin position="34"/>
        <end position="65"/>
    </location>
</feature>
<dbReference type="GO" id="GO:0098552">
    <property type="term" value="C:side of membrane"/>
    <property type="evidence" value="ECO:0007669"/>
    <property type="project" value="UniProtKB-KW"/>
</dbReference>
<keyword evidence="8 17" id="KW-0732">Signal</keyword>
<evidence type="ECO:0000256" key="11">
    <source>
        <dbReference type="ARBA" id="ARBA00023157"/>
    </source>
</evidence>
<feature type="transmembrane region" description="Helical" evidence="16">
    <location>
        <begin position="129"/>
        <end position="152"/>
    </location>
</feature>
<evidence type="ECO:0000313" key="19">
    <source>
        <dbReference type="EMBL" id="KAK2627136.1"/>
    </source>
</evidence>
<evidence type="ECO:0000256" key="16">
    <source>
        <dbReference type="SAM" id="Phobius"/>
    </source>
</evidence>
<comment type="similarity">
    <text evidence="4">Belongs to the RBT5 family.</text>
</comment>
<feature type="chain" id="PRO_5042003491" description="CFEM domain-containing protein" evidence="17">
    <location>
        <begin position="24"/>
        <end position="461"/>
    </location>
</feature>
<feature type="signal peptide" evidence="17">
    <location>
        <begin position="1"/>
        <end position="23"/>
    </location>
</feature>
<dbReference type="Pfam" id="PF20684">
    <property type="entry name" value="Fung_rhodopsin"/>
    <property type="match status" value="1"/>
</dbReference>
<dbReference type="SMART" id="SM00747">
    <property type="entry name" value="CFEM"/>
    <property type="match status" value="1"/>
</dbReference>
<evidence type="ECO:0000256" key="13">
    <source>
        <dbReference type="ARBA" id="ARBA00038359"/>
    </source>
</evidence>
<feature type="transmembrane region" description="Helical" evidence="16">
    <location>
        <begin position="97"/>
        <end position="117"/>
    </location>
</feature>
<dbReference type="InterPro" id="IPR049326">
    <property type="entry name" value="Rhodopsin_dom_fungi"/>
</dbReference>
<keyword evidence="11 14" id="KW-1015">Disulfide bond</keyword>
<comment type="subcellular location">
    <subcellularLocation>
        <location evidence="2">Membrane</location>
        <topology evidence="2">Lipid-anchor</topology>
        <topology evidence="2">GPI-anchor</topology>
    </subcellularLocation>
    <subcellularLocation>
        <location evidence="1">Membrane</location>
        <topology evidence="1">Multi-pass membrane protein</topology>
    </subcellularLocation>
    <subcellularLocation>
        <location evidence="3">Secreted</location>
    </subcellularLocation>
</comment>
<evidence type="ECO:0000256" key="5">
    <source>
        <dbReference type="ARBA" id="ARBA00022525"/>
    </source>
</evidence>
<feature type="region of interest" description="Disordered" evidence="15">
    <location>
        <begin position="363"/>
        <end position="396"/>
    </location>
</feature>
<dbReference type="Proteomes" id="UP001285354">
    <property type="component" value="Unassembled WGS sequence"/>
</dbReference>
<keyword evidence="14" id="KW-0408">Iron</keyword>
<comment type="caution">
    <text evidence="19">The sequence shown here is derived from an EMBL/GenBank/DDBJ whole genome shotgun (WGS) entry which is preliminary data.</text>
</comment>
<reference evidence="19" key="1">
    <citation type="submission" date="2023-06" db="EMBL/GenBank/DDBJ databases">
        <title>Draft genome of Marssonina rosae.</title>
        <authorList>
            <person name="Cheng Q."/>
        </authorList>
    </citation>
    <scope>NUCLEOTIDE SEQUENCE</scope>
    <source>
        <strain evidence="19">R4</strain>
    </source>
</reference>
<evidence type="ECO:0000259" key="18">
    <source>
        <dbReference type="PROSITE" id="PS52012"/>
    </source>
</evidence>
<keyword evidence="6" id="KW-0336">GPI-anchor</keyword>
<keyword evidence="14" id="KW-0349">Heme</keyword>
<keyword evidence="5" id="KW-0964">Secreted</keyword>
<keyword evidence="9 16" id="KW-1133">Transmembrane helix</keyword>
<evidence type="ECO:0000256" key="12">
    <source>
        <dbReference type="ARBA" id="ARBA00023288"/>
    </source>
</evidence>
<dbReference type="AlphaFoldDB" id="A0AAD9WF90"/>
<evidence type="ECO:0000256" key="3">
    <source>
        <dbReference type="ARBA" id="ARBA00004613"/>
    </source>
</evidence>
<evidence type="ECO:0000256" key="15">
    <source>
        <dbReference type="SAM" id="MobiDB-lite"/>
    </source>
</evidence>
<evidence type="ECO:0000256" key="2">
    <source>
        <dbReference type="ARBA" id="ARBA00004589"/>
    </source>
</evidence>
<dbReference type="PROSITE" id="PS52012">
    <property type="entry name" value="CFEM"/>
    <property type="match status" value="1"/>
</dbReference>
<evidence type="ECO:0000313" key="20">
    <source>
        <dbReference type="Proteomes" id="UP001285354"/>
    </source>
</evidence>
<proteinExistence type="inferred from homology"/>
<dbReference type="InterPro" id="IPR008427">
    <property type="entry name" value="Extracellular_membr_CFEM_dom"/>
</dbReference>
<evidence type="ECO:0000256" key="17">
    <source>
        <dbReference type="SAM" id="SignalP"/>
    </source>
</evidence>
<evidence type="ECO:0000256" key="7">
    <source>
        <dbReference type="ARBA" id="ARBA00022692"/>
    </source>
</evidence>
<evidence type="ECO:0000256" key="1">
    <source>
        <dbReference type="ARBA" id="ARBA00004141"/>
    </source>
</evidence>
<feature type="transmembrane region" description="Helical" evidence="16">
    <location>
        <begin position="327"/>
        <end position="351"/>
    </location>
</feature>
<dbReference type="GO" id="GO:0046872">
    <property type="term" value="F:metal ion binding"/>
    <property type="evidence" value="ECO:0007669"/>
    <property type="project" value="UniProtKB-UniRule"/>
</dbReference>
<feature type="transmembrane region" description="Helical" evidence="16">
    <location>
        <begin position="254"/>
        <end position="278"/>
    </location>
</feature>
<gene>
    <name evidence="19" type="ORF">QTJ16_003102</name>
</gene>
<feature type="transmembrane region" description="Helical" evidence="16">
    <location>
        <begin position="172"/>
        <end position="196"/>
    </location>
</feature>
<dbReference type="PANTHER" id="PTHR33048:SF143">
    <property type="entry name" value="EXTRACELLULAR MEMBRANE PROTEIN CFEM DOMAIN-CONTAINING PROTEIN-RELATED"/>
    <property type="match status" value="1"/>
</dbReference>
<evidence type="ECO:0000256" key="14">
    <source>
        <dbReference type="PROSITE-ProRule" id="PRU01356"/>
    </source>
</evidence>
<evidence type="ECO:0000256" key="8">
    <source>
        <dbReference type="ARBA" id="ARBA00022729"/>
    </source>
</evidence>
<feature type="transmembrane region" description="Helical" evidence="16">
    <location>
        <begin position="208"/>
        <end position="234"/>
    </location>
</feature>